<dbReference type="KEGG" id="pej:FYC62_11610"/>
<gene>
    <name evidence="2" type="ORF">FYC62_11610</name>
</gene>
<proteinExistence type="predicted"/>
<dbReference type="RefSeq" id="WP_149075028.1">
    <property type="nucleotide sequence ID" value="NZ_CP043329.1"/>
</dbReference>
<dbReference type="SUPFAM" id="SSF53756">
    <property type="entry name" value="UDP-Glycosyltransferase/glycogen phosphorylase"/>
    <property type="match status" value="1"/>
</dbReference>
<name>A0A5C0VJF2_9SPHI</name>
<evidence type="ECO:0000259" key="1">
    <source>
        <dbReference type="Pfam" id="PF13524"/>
    </source>
</evidence>
<organism evidence="2 3">
    <name type="scientific">Pedobacter aquae</name>
    <dbReference type="NCBI Taxonomy" id="2605747"/>
    <lineage>
        <taxon>Bacteria</taxon>
        <taxon>Pseudomonadati</taxon>
        <taxon>Bacteroidota</taxon>
        <taxon>Sphingobacteriia</taxon>
        <taxon>Sphingobacteriales</taxon>
        <taxon>Sphingobacteriaceae</taxon>
        <taxon>Pedobacter</taxon>
    </lineage>
</organism>
<keyword evidence="3" id="KW-1185">Reference proteome</keyword>
<dbReference type="Proteomes" id="UP000323653">
    <property type="component" value="Chromosome"/>
</dbReference>
<dbReference type="AlphaFoldDB" id="A0A5C0VJF2"/>
<evidence type="ECO:0000313" key="3">
    <source>
        <dbReference type="Proteomes" id="UP000323653"/>
    </source>
</evidence>
<dbReference type="Pfam" id="PF13524">
    <property type="entry name" value="Glyco_trans_1_2"/>
    <property type="match status" value="1"/>
</dbReference>
<accession>A0A5C0VJF2</accession>
<dbReference type="EMBL" id="CP043329">
    <property type="protein sequence ID" value="QEK52209.1"/>
    <property type="molecule type" value="Genomic_DNA"/>
</dbReference>
<protein>
    <submittedName>
        <fullName evidence="2">Glycosyltransferase</fullName>
    </submittedName>
</protein>
<evidence type="ECO:0000313" key="2">
    <source>
        <dbReference type="EMBL" id="QEK52209.1"/>
    </source>
</evidence>
<sequence>MKVALIGNKGFDTIEYHTADALKHLGHHVYHVDMSDQIDIKYLYNYWFSKFIPHYVEYLFNNLAKKIISYEPDLVIGTYRFIPIVTIQKIKAALNGIPIVQLNPDALTTFEKQQIFYSPYDFFFTKDPYIVDFMKKKASLNAHYLPEAFNQRVHKMPKKSRTDLERDINIDVLAFGSIYPYRARLLKKLISVGLRPTIFGDNQTKDQELKEFFKNEWITGDRKSEVLVGAKIVFNNFHYAEIDSVNCKFFEIAGAGGFQICDWKPTINEYSAIDSSCFTFGCIDQAIEHINYYINKPALRYEMATLQREHFLLNHTYDVRVKQMLDIVYKC</sequence>
<keyword evidence="2" id="KW-0808">Transferase</keyword>
<reference evidence="2 3" key="1">
    <citation type="submission" date="2019-08" db="EMBL/GenBank/DDBJ databases">
        <title>Pedobacter sp. nov., isolated from Han river, South Korea.</title>
        <authorList>
            <person name="Lee D.-H."/>
            <person name="Kim Y.-S."/>
            <person name="Hwang E.-M."/>
            <person name="Le Tran T.C."/>
            <person name="Cha C.-J."/>
        </authorList>
    </citation>
    <scope>NUCLEOTIDE SEQUENCE [LARGE SCALE GENOMIC DNA]</scope>
    <source>
        <strain evidence="2 3">CJ43</strain>
    </source>
</reference>
<feature type="domain" description="Spore protein YkvP/CgeB glycosyl transferase-like" evidence="1">
    <location>
        <begin position="183"/>
        <end position="326"/>
    </location>
</feature>
<dbReference type="GO" id="GO:0016740">
    <property type="term" value="F:transferase activity"/>
    <property type="evidence" value="ECO:0007669"/>
    <property type="project" value="UniProtKB-KW"/>
</dbReference>
<dbReference type="InterPro" id="IPR055259">
    <property type="entry name" value="YkvP/CgeB_Glyco_trans-like"/>
</dbReference>